<dbReference type="AlphaFoldDB" id="A0A0N4TWS8"/>
<dbReference type="InterPro" id="IPR013083">
    <property type="entry name" value="Znf_RING/FYVE/PHD"/>
</dbReference>
<dbReference type="Proteomes" id="UP000278627">
    <property type="component" value="Unassembled WGS sequence"/>
</dbReference>
<feature type="binding site" evidence="7">
    <location>
        <position position="266"/>
    </location>
    <ligand>
        <name>Zn(2+)</name>
        <dbReference type="ChEBI" id="CHEBI:29105"/>
        <label>2</label>
    </ligand>
</feature>
<evidence type="ECO:0000313" key="13">
    <source>
        <dbReference type="WBParaSite" id="BPAG_0001340001-mRNA-1"/>
    </source>
</evidence>
<protein>
    <submittedName>
        <fullName evidence="13">PHD-type domain-containing protein</fullName>
    </submittedName>
</protein>
<evidence type="ECO:0000313" key="12">
    <source>
        <dbReference type="Proteomes" id="UP000278627"/>
    </source>
</evidence>
<feature type="binding site" evidence="7">
    <location>
        <position position="274"/>
    </location>
    <ligand>
        <name>Zn(2+)</name>
        <dbReference type="ChEBI" id="CHEBI:29105"/>
        <label>1</label>
    </ligand>
</feature>
<comment type="similarity">
    <text evidence="2">Belongs to the ING family.</text>
</comment>
<dbReference type="PROSITE" id="PS50016">
    <property type="entry name" value="ZF_PHD_2"/>
    <property type="match status" value="1"/>
</dbReference>
<evidence type="ECO:0000256" key="6">
    <source>
        <dbReference type="ARBA" id="ARBA00023242"/>
    </source>
</evidence>
<dbReference type="Gene3D" id="3.30.40.10">
    <property type="entry name" value="Zinc/RING finger domain, C3HC4 (zinc finger)"/>
    <property type="match status" value="1"/>
</dbReference>
<dbReference type="EMBL" id="UZAD01013379">
    <property type="protein sequence ID" value="VDN94513.1"/>
    <property type="molecule type" value="Genomic_DNA"/>
</dbReference>
<dbReference type="InterPro" id="IPR001965">
    <property type="entry name" value="Znf_PHD"/>
</dbReference>
<reference evidence="13" key="1">
    <citation type="submission" date="2017-02" db="UniProtKB">
        <authorList>
            <consortium name="WormBaseParasite"/>
        </authorList>
    </citation>
    <scope>IDENTIFICATION</scope>
</reference>
<dbReference type="InterPro" id="IPR019786">
    <property type="entry name" value="Zinc_finger_PHD-type_CS"/>
</dbReference>
<dbReference type="GO" id="GO:0005634">
    <property type="term" value="C:nucleus"/>
    <property type="evidence" value="ECO:0007669"/>
    <property type="project" value="UniProtKB-SubCell"/>
</dbReference>
<dbReference type="STRING" id="6280.A0A0N4TWS8"/>
<feature type="compositionally biased region" description="Basic and acidic residues" evidence="9">
    <location>
        <begin position="160"/>
        <end position="170"/>
    </location>
</feature>
<dbReference type="Pfam" id="PF00628">
    <property type="entry name" value="PHD"/>
    <property type="match status" value="1"/>
</dbReference>
<keyword evidence="3 7" id="KW-0479">Metal-binding</keyword>
<name>A0A0N4TWS8_BRUPA</name>
<dbReference type="PANTHER" id="PTHR10333">
    <property type="entry name" value="INHIBITOR OF GROWTH PROTEIN"/>
    <property type="match status" value="1"/>
</dbReference>
<feature type="compositionally biased region" description="Basic residues" evidence="9">
    <location>
        <begin position="133"/>
        <end position="153"/>
    </location>
</feature>
<evidence type="ECO:0000313" key="11">
    <source>
        <dbReference type="EMBL" id="VDN94513.1"/>
    </source>
</evidence>
<dbReference type="CDD" id="cd15505">
    <property type="entry name" value="PHD_ING"/>
    <property type="match status" value="1"/>
</dbReference>
<feature type="domain" description="PHD-type" evidence="10">
    <location>
        <begin position="245"/>
        <end position="293"/>
    </location>
</feature>
<proteinExistence type="inferred from homology"/>
<dbReference type="WBParaSite" id="BPAG_0001340001-mRNA-1">
    <property type="protein sequence ID" value="BPAG_0001340001-mRNA-1"/>
    <property type="gene ID" value="BPAG_0001340001"/>
</dbReference>
<feature type="binding site" evidence="7">
    <location>
        <position position="261"/>
    </location>
    <ligand>
        <name>Zn(2+)</name>
        <dbReference type="ChEBI" id="CHEBI:29105"/>
        <label>2</label>
    </ligand>
</feature>
<dbReference type="PROSITE" id="PS01359">
    <property type="entry name" value="ZF_PHD_1"/>
    <property type="match status" value="1"/>
</dbReference>
<evidence type="ECO:0000256" key="8">
    <source>
        <dbReference type="PROSITE-ProRule" id="PRU00146"/>
    </source>
</evidence>
<feature type="binding site" evidence="7">
    <location>
        <position position="248"/>
    </location>
    <ligand>
        <name>Zn(2+)</name>
        <dbReference type="ChEBI" id="CHEBI:29105"/>
        <label>1</label>
    </ligand>
</feature>
<evidence type="ECO:0000256" key="4">
    <source>
        <dbReference type="ARBA" id="ARBA00022771"/>
    </source>
</evidence>
<accession>A0A0N4TWS8</accession>
<evidence type="ECO:0000256" key="3">
    <source>
        <dbReference type="ARBA" id="ARBA00022723"/>
    </source>
</evidence>
<sequence length="304" mass="34836">MDGTKPSTSYEGFDSVPPDAKNLVKRLFDAVDIVQKPLQKMAELDVIYQAVMREVERIQDTLNEGLMGMSREQVDEMFDTLENELRMAQHLAFWKSGVMFDVDTKLQNLIGCQTDPQQIKQPVVEEGEAQKVATRKRRGRKQAAKPKGSRSKRQAPTARENIRRIERDTRSQSVVKGKAKESPSPPAVSDQYLSGRRKKIKVQELNEGRSMQKKRGAGRPRLPRKPRQATSAVTEITEGENNLDPLYCLCRQVSYGDMILCENKKCNEWYHFPCVQLRQKPKGKWYCPHCRGDRCDVINPDLIE</sequence>
<organism evidence="13">
    <name type="scientific">Brugia pahangi</name>
    <name type="common">Filarial nematode worm</name>
    <dbReference type="NCBI Taxonomy" id="6280"/>
    <lineage>
        <taxon>Eukaryota</taxon>
        <taxon>Metazoa</taxon>
        <taxon>Ecdysozoa</taxon>
        <taxon>Nematoda</taxon>
        <taxon>Chromadorea</taxon>
        <taxon>Rhabditida</taxon>
        <taxon>Spirurina</taxon>
        <taxon>Spiruromorpha</taxon>
        <taxon>Filarioidea</taxon>
        <taxon>Onchocercidae</taxon>
        <taxon>Brugia</taxon>
    </lineage>
</organism>
<evidence type="ECO:0000256" key="2">
    <source>
        <dbReference type="ARBA" id="ARBA00010210"/>
    </source>
</evidence>
<evidence type="ECO:0000256" key="7">
    <source>
        <dbReference type="PIRSR" id="PIRSR628651-51"/>
    </source>
</evidence>
<evidence type="ECO:0000256" key="5">
    <source>
        <dbReference type="ARBA" id="ARBA00022833"/>
    </source>
</evidence>
<feature type="binding site" evidence="7">
    <location>
        <position position="271"/>
    </location>
    <ligand>
        <name>Zn(2+)</name>
        <dbReference type="ChEBI" id="CHEBI:29105"/>
        <label>1</label>
    </ligand>
</feature>
<keyword evidence="5 7" id="KW-0862">Zinc</keyword>
<dbReference type="SUPFAM" id="SSF57903">
    <property type="entry name" value="FYVE/PHD zinc finger"/>
    <property type="match status" value="1"/>
</dbReference>
<gene>
    <name evidence="11" type="ORF">BPAG_LOCUS13328</name>
</gene>
<dbReference type="SMART" id="SM00249">
    <property type="entry name" value="PHD"/>
    <property type="match status" value="1"/>
</dbReference>
<feature type="region of interest" description="Disordered" evidence="9">
    <location>
        <begin position="121"/>
        <end position="233"/>
    </location>
</feature>
<evidence type="ECO:0000256" key="1">
    <source>
        <dbReference type="ARBA" id="ARBA00004123"/>
    </source>
</evidence>
<evidence type="ECO:0000256" key="9">
    <source>
        <dbReference type="SAM" id="MobiDB-lite"/>
    </source>
</evidence>
<dbReference type="InterPro" id="IPR019787">
    <property type="entry name" value="Znf_PHD-finger"/>
</dbReference>
<feature type="binding site" evidence="7">
    <location>
        <position position="287"/>
    </location>
    <ligand>
        <name>Zn(2+)</name>
        <dbReference type="ChEBI" id="CHEBI:29105"/>
        <label>2</label>
    </ligand>
</feature>
<feature type="binding site" evidence="7">
    <location>
        <position position="290"/>
    </location>
    <ligand>
        <name>Zn(2+)</name>
        <dbReference type="ChEBI" id="CHEBI:29105"/>
        <label>2</label>
    </ligand>
</feature>
<dbReference type="InterPro" id="IPR028651">
    <property type="entry name" value="ING_fam"/>
</dbReference>
<keyword evidence="4 8" id="KW-0863">Zinc-finger</keyword>
<dbReference type="InterPro" id="IPR011011">
    <property type="entry name" value="Znf_FYVE_PHD"/>
</dbReference>
<comment type="subcellular location">
    <subcellularLocation>
        <location evidence="1">Nucleus</location>
    </subcellularLocation>
</comment>
<reference evidence="11 12" key="2">
    <citation type="submission" date="2018-11" db="EMBL/GenBank/DDBJ databases">
        <authorList>
            <consortium name="Pathogen Informatics"/>
        </authorList>
    </citation>
    <scope>NUCLEOTIDE SEQUENCE [LARGE SCALE GENOMIC DNA]</scope>
</reference>
<dbReference type="GO" id="GO:0008270">
    <property type="term" value="F:zinc ion binding"/>
    <property type="evidence" value="ECO:0007669"/>
    <property type="project" value="UniProtKB-KW"/>
</dbReference>
<evidence type="ECO:0000259" key="10">
    <source>
        <dbReference type="PROSITE" id="PS50016"/>
    </source>
</evidence>
<feature type="compositionally biased region" description="Basic residues" evidence="9">
    <location>
        <begin position="211"/>
        <end position="227"/>
    </location>
</feature>
<keyword evidence="12" id="KW-1185">Reference proteome</keyword>
<keyword evidence="6" id="KW-0539">Nucleus</keyword>
<feature type="binding site" evidence="7">
    <location>
        <position position="250"/>
    </location>
    <ligand>
        <name>Zn(2+)</name>
        <dbReference type="ChEBI" id="CHEBI:29105"/>
        <label>1</label>
    </ligand>
</feature>